<dbReference type="PANTHER" id="PTHR30620">
    <property type="entry name" value="PERIPLASMIC BETA-GLUCOSIDASE-RELATED"/>
    <property type="match status" value="1"/>
</dbReference>
<evidence type="ECO:0000256" key="5">
    <source>
        <dbReference type="ARBA" id="ARBA00022801"/>
    </source>
</evidence>
<keyword evidence="5" id="KW-0378">Hydrolase</keyword>
<proteinExistence type="inferred from homology"/>
<dbReference type="InterPro" id="IPR013783">
    <property type="entry name" value="Ig-like_fold"/>
</dbReference>
<sequence>MKKILLSISLLALAYTASANVPVIKSDPKIEAQVEQTLKKLTLEEKIGQMMELVTDLFGANDKNGVFYIDEHKADSILSRYKIGSILNAPNTCAPTAKQWEKYISQIQNSSMKRIGIPCVFGLDQNHGSTYTQGGTLFPQNINVAATFNREIARRSAEATAYETRAVSIPWTYSPTVDLGRDARWPRIWENFGEDCYLSSEMGKAMVYGFQGEDPNNIDQYHIATSMKHFMGYGVPWTGKDRTPAYISPADLREKHFAPFLAGLQAGALTVMVNSASVNGMPMHANKDILTGWLKEETGWDGVLITDWADINNLYTREMVAKDKKDALRIAINAGIDMIMEPYSCDACGYLVELVKEGKIPMSRIDDACRRVLRMKYRLDLFKNPTQKLKNYPKFGGEEFAKLALEGATESMVLLKNEKLQDGNPVLPLAKGKKILLTGPNANQMRCLDGGWSYTWQGHRADEFAGKYNTIYEAFCNEYGKENVILNQGVTYNEKGKYWEENEPQIQGAVAAAKDADVIVACIGENSYTETPGNLTDLWLSENQRNLVKELAKTGKPVVLVLNEGRPRLIADIEPLAQGIIDILIPGNMGGDALANLVSGKSNFSGKMPYTYPKEINSLANYDFKKSEEVGTMEGAYDYNAKITQQWGFGYGLSYTTYKYSNLKVSQSDFRHGDIIKASVDVKNTGKVAGKESVLLFSSDLIASMVPDGRRLRAFEKVELQPGETKTMIFELKADDLAFVGWNGKWRLEEGDFKLMIADQSADIHCTDTYQWPTANR</sequence>
<evidence type="ECO:0000256" key="4">
    <source>
        <dbReference type="ARBA" id="ARBA00022729"/>
    </source>
</evidence>
<dbReference type="RefSeq" id="WP_153133773.1">
    <property type="nucleotide sequence ID" value="NZ_VZBQ01000131.1"/>
</dbReference>
<accession>A0AA90VA30</accession>
<comment type="similarity">
    <text evidence="2">Belongs to the glycosyl hydrolase 3 family.</text>
</comment>
<dbReference type="InterPro" id="IPR026891">
    <property type="entry name" value="Fn3-like"/>
</dbReference>
<evidence type="ECO:0000256" key="3">
    <source>
        <dbReference type="ARBA" id="ARBA00012744"/>
    </source>
</evidence>
<evidence type="ECO:0000256" key="6">
    <source>
        <dbReference type="ARBA" id="ARBA00023295"/>
    </source>
</evidence>
<comment type="caution">
    <text evidence="9">The sequence shown here is derived from an EMBL/GenBank/DDBJ whole genome shotgun (WGS) entry which is preliminary data.</text>
</comment>
<evidence type="ECO:0000313" key="10">
    <source>
        <dbReference type="Proteomes" id="UP000420635"/>
    </source>
</evidence>
<name>A0AA90VA30_9BACT</name>
<dbReference type="InterPro" id="IPR051915">
    <property type="entry name" value="Cellulose_Degrad_GH3"/>
</dbReference>
<dbReference type="GO" id="GO:0008422">
    <property type="term" value="F:beta-glucosidase activity"/>
    <property type="evidence" value="ECO:0007669"/>
    <property type="project" value="UniProtKB-EC"/>
</dbReference>
<evidence type="ECO:0000313" key="9">
    <source>
        <dbReference type="EMBL" id="MQN90677.1"/>
    </source>
</evidence>
<dbReference type="InterPro" id="IPR017853">
    <property type="entry name" value="GH"/>
</dbReference>
<dbReference type="InterPro" id="IPR001764">
    <property type="entry name" value="Glyco_hydro_3_N"/>
</dbReference>
<feature type="domain" description="Fibronectin type III-like" evidence="8">
    <location>
        <begin position="692"/>
        <end position="761"/>
    </location>
</feature>
<dbReference type="Gene3D" id="2.60.40.10">
    <property type="entry name" value="Immunoglobulins"/>
    <property type="match status" value="1"/>
</dbReference>
<dbReference type="SUPFAM" id="SSF52279">
    <property type="entry name" value="Beta-D-glucan exohydrolase, C-terminal domain"/>
    <property type="match status" value="1"/>
</dbReference>
<dbReference type="InterPro" id="IPR036962">
    <property type="entry name" value="Glyco_hydro_3_N_sf"/>
</dbReference>
<dbReference type="InterPro" id="IPR002772">
    <property type="entry name" value="Glyco_hydro_3_C"/>
</dbReference>
<keyword evidence="4 7" id="KW-0732">Signal</keyword>
<gene>
    <name evidence="9" type="ORF">F7D59_12690</name>
</gene>
<dbReference type="FunFam" id="2.60.40.10:FF:000495">
    <property type="entry name" value="Periplasmic beta-glucosidase"/>
    <property type="match status" value="1"/>
</dbReference>
<organism evidence="9 10">
    <name type="scientific">Segatella copri</name>
    <dbReference type="NCBI Taxonomy" id="165179"/>
    <lineage>
        <taxon>Bacteria</taxon>
        <taxon>Pseudomonadati</taxon>
        <taxon>Bacteroidota</taxon>
        <taxon>Bacteroidia</taxon>
        <taxon>Bacteroidales</taxon>
        <taxon>Prevotellaceae</taxon>
        <taxon>Segatella</taxon>
    </lineage>
</organism>
<dbReference type="GO" id="GO:0009251">
    <property type="term" value="P:glucan catabolic process"/>
    <property type="evidence" value="ECO:0007669"/>
    <property type="project" value="TreeGrafter"/>
</dbReference>
<reference evidence="10" key="1">
    <citation type="submission" date="2019-09" db="EMBL/GenBank/DDBJ databases">
        <title>Distinct polysaccharide growth profiles of human intestinal Prevotella copri isolates.</title>
        <authorList>
            <person name="Fehlner-Peach H."/>
            <person name="Magnabosco C."/>
            <person name="Raghavan V."/>
            <person name="Scher J.U."/>
            <person name="Tett A."/>
            <person name="Cox L.M."/>
            <person name="Gottsegen C."/>
            <person name="Watters A."/>
            <person name="Wiltshire- Gordon J.D."/>
            <person name="Segata N."/>
            <person name="Bonneau R."/>
            <person name="Littman D.R."/>
        </authorList>
    </citation>
    <scope>NUCLEOTIDE SEQUENCE [LARGE SCALE GENOMIC DNA]</scope>
    <source>
        <strain evidence="10">iP54</strain>
    </source>
</reference>
<evidence type="ECO:0000256" key="1">
    <source>
        <dbReference type="ARBA" id="ARBA00000448"/>
    </source>
</evidence>
<feature type="signal peptide" evidence="7">
    <location>
        <begin position="1"/>
        <end position="19"/>
    </location>
</feature>
<keyword evidence="6" id="KW-0326">Glycosidase</keyword>
<dbReference type="Gene3D" id="3.40.50.1700">
    <property type="entry name" value="Glycoside hydrolase family 3 C-terminal domain"/>
    <property type="match status" value="1"/>
</dbReference>
<dbReference type="Proteomes" id="UP000420635">
    <property type="component" value="Unassembled WGS sequence"/>
</dbReference>
<dbReference type="Pfam" id="PF00933">
    <property type="entry name" value="Glyco_hydro_3"/>
    <property type="match status" value="1"/>
</dbReference>
<dbReference type="SMART" id="SM01217">
    <property type="entry name" value="Fn3_like"/>
    <property type="match status" value="1"/>
</dbReference>
<comment type="catalytic activity">
    <reaction evidence="1">
        <text>Hydrolysis of terminal, non-reducing beta-D-glucosyl residues with release of beta-D-glucose.</text>
        <dbReference type="EC" id="3.2.1.21"/>
    </reaction>
</comment>
<dbReference type="SUPFAM" id="SSF51445">
    <property type="entry name" value="(Trans)glycosidases"/>
    <property type="match status" value="1"/>
</dbReference>
<dbReference type="FunFam" id="3.20.20.300:FF:000007">
    <property type="entry name" value="Lysosomal beta glucosidase"/>
    <property type="match status" value="1"/>
</dbReference>
<dbReference type="Pfam" id="PF14310">
    <property type="entry name" value="Fn3-like"/>
    <property type="match status" value="1"/>
</dbReference>
<dbReference type="EMBL" id="VZBQ01000131">
    <property type="protein sequence ID" value="MQN90677.1"/>
    <property type="molecule type" value="Genomic_DNA"/>
</dbReference>
<protein>
    <recommendedName>
        <fullName evidence="3">beta-glucosidase</fullName>
        <ecNumber evidence="3">3.2.1.21</ecNumber>
    </recommendedName>
</protein>
<evidence type="ECO:0000256" key="7">
    <source>
        <dbReference type="SAM" id="SignalP"/>
    </source>
</evidence>
<feature type="chain" id="PRO_5041668104" description="beta-glucosidase" evidence="7">
    <location>
        <begin position="20"/>
        <end position="777"/>
    </location>
</feature>
<evidence type="ECO:0000259" key="8">
    <source>
        <dbReference type="SMART" id="SM01217"/>
    </source>
</evidence>
<evidence type="ECO:0000256" key="2">
    <source>
        <dbReference type="ARBA" id="ARBA00005336"/>
    </source>
</evidence>
<dbReference type="PANTHER" id="PTHR30620:SF16">
    <property type="entry name" value="LYSOSOMAL BETA GLUCOSIDASE"/>
    <property type="match status" value="1"/>
</dbReference>
<dbReference type="PRINTS" id="PR00133">
    <property type="entry name" value="GLHYDRLASE3"/>
</dbReference>
<dbReference type="EC" id="3.2.1.21" evidence="3"/>
<dbReference type="Pfam" id="PF01915">
    <property type="entry name" value="Glyco_hydro_3_C"/>
    <property type="match status" value="1"/>
</dbReference>
<dbReference type="Gene3D" id="3.20.20.300">
    <property type="entry name" value="Glycoside hydrolase, family 3, N-terminal domain"/>
    <property type="match status" value="1"/>
</dbReference>
<dbReference type="AlphaFoldDB" id="A0AA90VA30"/>
<dbReference type="InterPro" id="IPR036881">
    <property type="entry name" value="Glyco_hydro_3_C_sf"/>
</dbReference>